<dbReference type="Pfam" id="PF11845">
    <property type="entry name" value="Tll0287-like"/>
    <property type="match status" value="1"/>
</dbReference>
<gene>
    <name evidence="2" type="ORF">PF327_04555</name>
</gene>
<reference evidence="2" key="1">
    <citation type="submission" date="2023-01" db="EMBL/GenBank/DDBJ databases">
        <title>Sulfurovum sp. XTW-4 genome assembly.</title>
        <authorList>
            <person name="Wang J."/>
        </authorList>
    </citation>
    <scope>NUCLEOTIDE SEQUENCE</scope>
    <source>
        <strain evidence="2">XTW-4</strain>
    </source>
</reference>
<evidence type="ECO:0000313" key="3">
    <source>
        <dbReference type="Proteomes" id="UP001169066"/>
    </source>
</evidence>
<accession>A0ABT7QQT3</accession>
<proteinExistence type="predicted"/>
<comment type="caution">
    <text evidence="2">The sequence shown here is derived from an EMBL/GenBank/DDBJ whole genome shotgun (WGS) entry which is preliminary data.</text>
</comment>
<dbReference type="Gene3D" id="3.30.450.290">
    <property type="match status" value="1"/>
</dbReference>
<evidence type="ECO:0000259" key="1">
    <source>
        <dbReference type="Pfam" id="PF11845"/>
    </source>
</evidence>
<protein>
    <submittedName>
        <fullName evidence="2">DUF3365 domain-containing protein</fullName>
    </submittedName>
</protein>
<organism evidence="2 3">
    <name type="scientific">Sulfurovum xiamenensis</name>
    <dbReference type="NCBI Taxonomy" id="3019066"/>
    <lineage>
        <taxon>Bacteria</taxon>
        <taxon>Pseudomonadati</taxon>
        <taxon>Campylobacterota</taxon>
        <taxon>Epsilonproteobacteria</taxon>
        <taxon>Campylobacterales</taxon>
        <taxon>Sulfurovaceae</taxon>
        <taxon>Sulfurovum</taxon>
    </lineage>
</organism>
<dbReference type="Proteomes" id="UP001169066">
    <property type="component" value="Unassembled WGS sequence"/>
</dbReference>
<dbReference type="EMBL" id="JAQIBC010000002">
    <property type="protein sequence ID" value="MDM5263460.1"/>
    <property type="molecule type" value="Genomic_DNA"/>
</dbReference>
<dbReference type="RefSeq" id="WP_008242680.1">
    <property type="nucleotide sequence ID" value="NZ_JAQIBC010000002.1"/>
</dbReference>
<evidence type="ECO:0000313" key="2">
    <source>
        <dbReference type="EMBL" id="MDM5263460.1"/>
    </source>
</evidence>
<feature type="domain" description="Tll0287-like" evidence="1">
    <location>
        <begin position="34"/>
        <end position="184"/>
    </location>
</feature>
<dbReference type="InterPro" id="IPR021796">
    <property type="entry name" value="Tll0287-like_dom"/>
</dbReference>
<sequence>MKLQLFIASLVCTAGIHASQNHGTQALSQTQEGIKYIKMLGGTLKSQLKAQLQADPSGLSAIGFCTAQAQLITNEVNTQLPDYAKVRRTSLRTRNSINKPDTKDIEIMKEIEDSIQNKRATAMMVRKVNTKEATRYYKPLIAETACLKCHGENISPEIQAVIHESYPDENASHYTLGAFRGVIVSEIKKR</sequence>
<name>A0ABT7QQT3_9BACT</name>
<keyword evidence="3" id="KW-1185">Reference proteome</keyword>